<reference evidence="1 2" key="1">
    <citation type="journal article" date="2014" name="Environ. Microbiol.">
        <title>Contrasting genomic patterns and infection strategies of two co-existing Bacteroidetes podovirus genera.</title>
        <authorList>
            <person name="Holmfeldt K."/>
            <person name="Howard-Varona C."/>
            <person name="Solonenko N."/>
            <person name="Sullivan M.B."/>
        </authorList>
    </citation>
    <scope>NUCLEOTIDE SEQUENCE [LARGE SCALE GENOMIC DNA]</scope>
    <source>
        <strain evidence="1 2">18</strain>
    </source>
</reference>
<dbReference type="RefSeq" id="WP_029446140.1">
    <property type="nucleotide sequence ID" value="NZ_CP009976.1"/>
</dbReference>
<evidence type="ECO:0008006" key="3">
    <source>
        <dbReference type="Google" id="ProtNLM"/>
    </source>
</evidence>
<dbReference type="Proteomes" id="UP000030786">
    <property type="component" value="Chromosome"/>
</dbReference>
<dbReference type="AlphaFoldDB" id="A0AAU8RGX0"/>
<evidence type="ECO:0000313" key="1">
    <source>
        <dbReference type="EMBL" id="AIZ42351.1"/>
    </source>
</evidence>
<name>A0AAU8RGX0_9FLAO</name>
<dbReference type="GeneID" id="78061583"/>
<protein>
    <recommendedName>
        <fullName evidence="3">Lipoprotein</fullName>
    </recommendedName>
</protein>
<proteinExistence type="predicted"/>
<dbReference type="KEGG" id="cbat:M666_12615"/>
<accession>A0AAU8RGX0</accession>
<evidence type="ECO:0000313" key="2">
    <source>
        <dbReference type="Proteomes" id="UP000030786"/>
    </source>
</evidence>
<gene>
    <name evidence="1" type="ORF">M666_12615</name>
</gene>
<organism evidence="1 2">
    <name type="scientific">Cellulophaga baltica 18</name>
    <dbReference type="NCBI Taxonomy" id="1348584"/>
    <lineage>
        <taxon>Bacteria</taxon>
        <taxon>Pseudomonadati</taxon>
        <taxon>Bacteroidota</taxon>
        <taxon>Flavobacteriia</taxon>
        <taxon>Flavobacteriales</taxon>
        <taxon>Flavobacteriaceae</taxon>
        <taxon>Cellulophaga</taxon>
    </lineage>
</organism>
<sequence length="196" mass="23211">MRNFLQIIVLFIISFSLCCCKNEKPEPQKKISEKPKSTEKKESYKVCLDKDSIKDIRLGNYAYKLKITPNLSQPKHNMEYELLLIRDKKKANNGNLKLNDTVINILINKKNIAALADNQQKDRINIDNFHLMSTRYNYSRSSEIHFEVVMYSIKDSLFCNADYHFNYETGKYRFGIYKEQETKIKALKKYNNFKCH</sequence>
<dbReference type="EMBL" id="CP009976">
    <property type="protein sequence ID" value="AIZ42351.1"/>
    <property type="molecule type" value="Genomic_DNA"/>
</dbReference>